<keyword evidence="11" id="KW-1133">Transmembrane helix</keyword>
<dbReference type="PANTHER" id="PTHR31321">
    <property type="entry name" value="ACYL-COA THIOESTER HYDROLASE YBHC-RELATED"/>
    <property type="match status" value="1"/>
</dbReference>
<evidence type="ECO:0000259" key="12">
    <source>
        <dbReference type="Pfam" id="PF01095"/>
    </source>
</evidence>
<feature type="domain" description="Pectinesterase catalytic" evidence="12">
    <location>
        <begin position="113"/>
        <end position="402"/>
    </location>
</feature>
<comment type="function">
    <text evidence="10">Acts in the modification of cell walls via demethylesterification of cell wall pectin.</text>
</comment>
<dbReference type="OrthoDB" id="2019149at2759"/>
<dbReference type="InterPro" id="IPR012334">
    <property type="entry name" value="Pectin_lyas_fold"/>
</dbReference>
<dbReference type="Gene3D" id="2.160.20.10">
    <property type="entry name" value="Single-stranded right-handed beta-helix, Pectin lyase-like"/>
    <property type="match status" value="1"/>
</dbReference>
<keyword evidence="14" id="KW-1185">Reference proteome</keyword>
<evidence type="ECO:0000256" key="5">
    <source>
        <dbReference type="ARBA" id="ARBA00022512"/>
    </source>
</evidence>
<keyword evidence="8" id="KW-0325">Glycoprotein</keyword>
<sequence>MGQKEADYKWKTVGLKKSTFEYFEGHMFNEFVQDHSKWPKASLRIEKYSLLYQNSFNRYVTVAIAITLVHMNIMLQIFRMFSYLFLLLLYNKVSVALDCGQSSSGALRVAYTITVDKSGKGNFTTIQSAIDHVPVDNSRWIRVQISPGVYREKVIIEEHKPCILLDGAGNRFTSVEWNDHEDTRQSATFTSLAANIVAKGITFKNTYNGPFSLDKTQLTQAVAAEILGDKSAFHECAFYGVQDTLWDATGRHFFHQCYIQGGVDFIFGNGQSLYEKSTIKYSLGAYATQYSSGYITAQGRESANDPGGFVFSNCQINGSSKAYLGRAWKSYSRVIIANSYLSEIVVPVGWDAWNLKGKEAQITYVEENCRGPGSDTSKRVPWMKKLSATELSQFLDASFIDQEGWLSGVAKLLDVESFFG</sequence>
<evidence type="ECO:0000256" key="2">
    <source>
        <dbReference type="ARBA" id="ARBA00005184"/>
    </source>
</evidence>
<dbReference type="EC" id="3.1.1.11" evidence="4"/>
<protein>
    <recommendedName>
        <fullName evidence="4">pectinesterase</fullName>
        <ecNumber evidence="4">3.1.1.11</ecNumber>
    </recommendedName>
</protein>
<evidence type="ECO:0000256" key="6">
    <source>
        <dbReference type="ARBA" id="ARBA00022801"/>
    </source>
</evidence>
<dbReference type="GO" id="GO:0030599">
    <property type="term" value="F:pectinesterase activity"/>
    <property type="evidence" value="ECO:0007669"/>
    <property type="project" value="UniProtKB-EC"/>
</dbReference>
<comment type="subcellular location">
    <subcellularLocation>
        <location evidence="1">Secreted</location>
        <location evidence="1">Cell wall</location>
    </subcellularLocation>
</comment>
<keyword evidence="7" id="KW-0063">Aspartyl esterase</keyword>
<keyword evidence="11" id="KW-0472">Membrane</keyword>
<dbReference type="Proteomes" id="UP000516437">
    <property type="component" value="Chromosome 8"/>
</dbReference>
<evidence type="ECO:0000256" key="1">
    <source>
        <dbReference type="ARBA" id="ARBA00004191"/>
    </source>
</evidence>
<comment type="pathway">
    <text evidence="2">Glycan metabolism; pectin degradation; 2-dehydro-3-deoxy-D-gluconate from pectin: step 1/5.</text>
</comment>
<comment type="catalytic activity">
    <reaction evidence="9">
        <text>[(1-&gt;4)-alpha-D-galacturonosyl methyl ester](n) + n H2O = [(1-&gt;4)-alpha-D-galacturonosyl](n) + n methanol + n H(+)</text>
        <dbReference type="Rhea" id="RHEA:22380"/>
        <dbReference type="Rhea" id="RHEA-COMP:14570"/>
        <dbReference type="Rhea" id="RHEA-COMP:14573"/>
        <dbReference type="ChEBI" id="CHEBI:15377"/>
        <dbReference type="ChEBI" id="CHEBI:15378"/>
        <dbReference type="ChEBI" id="CHEBI:17790"/>
        <dbReference type="ChEBI" id="CHEBI:140522"/>
        <dbReference type="ChEBI" id="CHEBI:140523"/>
        <dbReference type="EC" id="3.1.1.11"/>
    </reaction>
</comment>
<keyword evidence="11" id="KW-0812">Transmembrane</keyword>
<accession>A0A6A1UQ53</accession>
<dbReference type="EMBL" id="RXIC02000026">
    <property type="protein sequence ID" value="KAB1202634.1"/>
    <property type="molecule type" value="Genomic_DNA"/>
</dbReference>
<evidence type="ECO:0000256" key="9">
    <source>
        <dbReference type="ARBA" id="ARBA00047928"/>
    </source>
</evidence>
<gene>
    <name evidence="13" type="ORF">CJ030_MR8G005840</name>
</gene>
<dbReference type="GO" id="GO:0045490">
    <property type="term" value="P:pectin catabolic process"/>
    <property type="evidence" value="ECO:0007669"/>
    <property type="project" value="UniProtKB-UniPathway"/>
</dbReference>
<feature type="transmembrane region" description="Helical" evidence="11">
    <location>
        <begin position="59"/>
        <end position="90"/>
    </location>
</feature>
<evidence type="ECO:0000256" key="8">
    <source>
        <dbReference type="ARBA" id="ARBA00023180"/>
    </source>
</evidence>
<dbReference type="FunFam" id="2.160.20.10:FF:000013">
    <property type="entry name" value="Pectinesterase"/>
    <property type="match status" value="1"/>
</dbReference>
<dbReference type="GO" id="GO:0042545">
    <property type="term" value="P:cell wall modification"/>
    <property type="evidence" value="ECO:0007669"/>
    <property type="project" value="InterPro"/>
</dbReference>
<evidence type="ECO:0000256" key="10">
    <source>
        <dbReference type="ARBA" id="ARBA00057335"/>
    </source>
</evidence>
<reference evidence="13 14" key="1">
    <citation type="journal article" date="2019" name="Plant Biotechnol. J.">
        <title>The red bayberry genome and genetic basis of sex determination.</title>
        <authorList>
            <person name="Jia H.M."/>
            <person name="Jia H.J."/>
            <person name="Cai Q.L."/>
            <person name="Wang Y."/>
            <person name="Zhao H.B."/>
            <person name="Yang W.F."/>
            <person name="Wang G.Y."/>
            <person name="Li Y.H."/>
            <person name="Zhan D.L."/>
            <person name="Shen Y.T."/>
            <person name="Niu Q.F."/>
            <person name="Chang L."/>
            <person name="Qiu J."/>
            <person name="Zhao L."/>
            <person name="Xie H.B."/>
            <person name="Fu W.Y."/>
            <person name="Jin J."/>
            <person name="Li X.W."/>
            <person name="Jiao Y."/>
            <person name="Zhou C.C."/>
            <person name="Tu T."/>
            <person name="Chai C.Y."/>
            <person name="Gao J.L."/>
            <person name="Fan L.J."/>
            <person name="van de Weg E."/>
            <person name="Wang J.Y."/>
            <person name="Gao Z.S."/>
        </authorList>
    </citation>
    <scope>NUCLEOTIDE SEQUENCE [LARGE SCALE GENOMIC DNA]</scope>
    <source>
        <tissue evidence="13">Leaves</tissue>
    </source>
</reference>
<dbReference type="InterPro" id="IPR000070">
    <property type="entry name" value="Pectinesterase_cat"/>
</dbReference>
<comment type="similarity">
    <text evidence="3">Belongs to the pectinesterase family.</text>
</comment>
<evidence type="ECO:0000256" key="11">
    <source>
        <dbReference type="SAM" id="Phobius"/>
    </source>
</evidence>
<dbReference type="PANTHER" id="PTHR31321:SF134">
    <property type="entry name" value="PECTINESTERASE"/>
    <property type="match status" value="1"/>
</dbReference>
<evidence type="ECO:0000256" key="4">
    <source>
        <dbReference type="ARBA" id="ARBA00013229"/>
    </source>
</evidence>
<evidence type="ECO:0000256" key="7">
    <source>
        <dbReference type="ARBA" id="ARBA00023085"/>
    </source>
</evidence>
<name>A0A6A1UQ53_9ROSI</name>
<evidence type="ECO:0000256" key="3">
    <source>
        <dbReference type="ARBA" id="ARBA00008891"/>
    </source>
</evidence>
<dbReference type="InterPro" id="IPR011050">
    <property type="entry name" value="Pectin_lyase_fold/virulence"/>
</dbReference>
<keyword evidence="6" id="KW-0378">Hydrolase</keyword>
<dbReference type="SUPFAM" id="SSF51126">
    <property type="entry name" value="Pectin lyase-like"/>
    <property type="match status" value="1"/>
</dbReference>
<evidence type="ECO:0000313" key="13">
    <source>
        <dbReference type="EMBL" id="KAB1202634.1"/>
    </source>
</evidence>
<dbReference type="UniPathway" id="UPA00545">
    <property type="reaction ID" value="UER00823"/>
</dbReference>
<proteinExistence type="inferred from homology"/>
<dbReference type="AlphaFoldDB" id="A0A6A1UQ53"/>
<dbReference type="Pfam" id="PF01095">
    <property type="entry name" value="Pectinesterase"/>
    <property type="match status" value="1"/>
</dbReference>
<keyword evidence="5" id="KW-0964">Secreted</keyword>
<evidence type="ECO:0000313" key="14">
    <source>
        <dbReference type="Proteomes" id="UP000516437"/>
    </source>
</evidence>
<organism evidence="13 14">
    <name type="scientific">Morella rubra</name>
    <name type="common">Chinese bayberry</name>
    <dbReference type="NCBI Taxonomy" id="262757"/>
    <lineage>
        <taxon>Eukaryota</taxon>
        <taxon>Viridiplantae</taxon>
        <taxon>Streptophyta</taxon>
        <taxon>Embryophyta</taxon>
        <taxon>Tracheophyta</taxon>
        <taxon>Spermatophyta</taxon>
        <taxon>Magnoliopsida</taxon>
        <taxon>eudicotyledons</taxon>
        <taxon>Gunneridae</taxon>
        <taxon>Pentapetalae</taxon>
        <taxon>rosids</taxon>
        <taxon>fabids</taxon>
        <taxon>Fagales</taxon>
        <taxon>Myricaceae</taxon>
        <taxon>Morella</taxon>
    </lineage>
</organism>
<keyword evidence="5" id="KW-0134">Cell wall</keyword>
<comment type="caution">
    <text evidence="13">The sequence shown here is derived from an EMBL/GenBank/DDBJ whole genome shotgun (WGS) entry which is preliminary data.</text>
</comment>